<name>A0A1V2I627_9ACTN</name>
<dbReference type="InterPro" id="IPR000157">
    <property type="entry name" value="TIR_dom"/>
</dbReference>
<feature type="compositionally biased region" description="Low complexity" evidence="1">
    <location>
        <begin position="427"/>
        <end position="442"/>
    </location>
</feature>
<accession>A0A1V2I627</accession>
<dbReference type="OrthoDB" id="3654490at2"/>
<dbReference type="InterPro" id="IPR035897">
    <property type="entry name" value="Toll_tir_struct_dom_sf"/>
</dbReference>
<dbReference type="STRING" id="1834516.BL253_24125"/>
<dbReference type="RefSeq" id="WP_076819473.1">
    <property type="nucleotide sequence ID" value="NZ_MOMC01000050.1"/>
</dbReference>
<evidence type="ECO:0000256" key="1">
    <source>
        <dbReference type="SAM" id="MobiDB-lite"/>
    </source>
</evidence>
<comment type="caution">
    <text evidence="3">The sequence shown here is derived from an EMBL/GenBank/DDBJ whole genome shotgun (WGS) entry which is preliminary data.</text>
</comment>
<dbReference type="Proteomes" id="UP000188929">
    <property type="component" value="Unassembled WGS sequence"/>
</dbReference>
<dbReference type="EMBL" id="MOMC01000050">
    <property type="protein sequence ID" value="ONH26551.1"/>
    <property type="molecule type" value="Genomic_DNA"/>
</dbReference>
<sequence>MPTGPAGGPARTSVFLSFRGRDPGAYAAVVLDRELCALVGERHVFRSSRSIRAGQAFPERLADGLRRSAVTVVLIGPDWLTATSRGSGGEPALHQPDDWVRREIAESLAAGIPVIPVLLTETRAPRADQLPDDIAALASRQYLYLRNRHIGGDLRDLVAELRVVAPALFVSRLLTPPPDGGDPGGGPAPAELPPSALLRPELGVVPFRGRDAELAVLEHWLDGAAPTSALLLTGAGGQGKSRLALELCARRRALGWVAGPLAAARPGQPSFDDVARAGELGVPQLLVVDYAESDTERVGRLAEALLARRPGSVPARLLLLARAGGDWLRELSEYPDSDAVAVLFTAAAMPWHDLTLPSGGFDPDEEFLRAAAAFARRLGLRAPGTAPDVMPPGLDAGAASGGAAAGSLLSIHAAALNSVLDAEVAAATEPEPAVPPAGGEPAWPSPPSRPRPGGTRPGGQGPAGRPVGGQAADTALGRLLRHERRYWRRSLRQASLPEPFIRRLDAVVSAATLFGARTEPELHGLLAVLRPLDGAAPYAVDRYLRWVCDLYPPVPRLDDEQLVAPLRPDRVGEELVAQTLLAQRGLLAKVGRLVGWEQARRALTTLGRVLPRHPDLAADVAELLAGDPARLVVDAAMVLPRIAEPGPLAEAVEAVLARQPDPTAALQVVGVLRTDMPAWAGLHERAVSIALAAVDGDGPAELAATADLLNLRATRLLTLRGPAAAREAEPIVLAVLRIRRRLAEEAADDPGRQRDHARALARWGYCLAGGEDPDRARAPLAEALRHQRRLLAWWPTTIGGWWPAAAGPVPPALVEAGLNLLRRDLADTLTIAATGPAAQRALAQVGEVPDPGDLDLSFLDGKPDGPGLASGGLDLAPALDPARTLVESFALINESSELLAQIGDAADYVLPAELAGLLDLIRERDGVLLHALAAPEPAD</sequence>
<organism evidence="3 4">
    <name type="scientific">Pseudofrankia asymbiotica</name>
    <dbReference type="NCBI Taxonomy" id="1834516"/>
    <lineage>
        <taxon>Bacteria</taxon>
        <taxon>Bacillati</taxon>
        <taxon>Actinomycetota</taxon>
        <taxon>Actinomycetes</taxon>
        <taxon>Frankiales</taxon>
        <taxon>Frankiaceae</taxon>
        <taxon>Pseudofrankia</taxon>
    </lineage>
</organism>
<reference evidence="4" key="1">
    <citation type="submission" date="2016-10" db="EMBL/GenBank/DDBJ databases">
        <title>Frankia sp. NRRL B-16386 Genome sequencing.</title>
        <authorList>
            <person name="Ghodhbane-Gtari F."/>
            <person name="Swanson E."/>
            <person name="Gueddou A."/>
            <person name="Hezbri K."/>
            <person name="Ktari K."/>
            <person name="Nouioui I."/>
            <person name="Morris K."/>
            <person name="Simpson S."/>
            <person name="Abebe-Akele F."/>
            <person name="Thomas K."/>
            <person name="Gtari M."/>
            <person name="Tisa L.S."/>
        </authorList>
    </citation>
    <scope>NUCLEOTIDE SEQUENCE [LARGE SCALE GENOMIC DNA]</scope>
    <source>
        <strain evidence="4">NRRL B-16386</strain>
    </source>
</reference>
<dbReference type="GO" id="GO:0007165">
    <property type="term" value="P:signal transduction"/>
    <property type="evidence" value="ECO:0007669"/>
    <property type="project" value="InterPro"/>
</dbReference>
<dbReference type="SUPFAM" id="SSF52200">
    <property type="entry name" value="Toll/Interleukin receptor TIR domain"/>
    <property type="match status" value="1"/>
</dbReference>
<protein>
    <recommendedName>
        <fullName evidence="2">TIR domain-containing protein</fullName>
    </recommendedName>
</protein>
<feature type="region of interest" description="Disordered" evidence="1">
    <location>
        <begin position="175"/>
        <end position="195"/>
    </location>
</feature>
<evidence type="ECO:0000313" key="3">
    <source>
        <dbReference type="EMBL" id="ONH26551.1"/>
    </source>
</evidence>
<dbReference type="AlphaFoldDB" id="A0A1V2I627"/>
<feature type="region of interest" description="Disordered" evidence="1">
    <location>
        <begin position="427"/>
        <end position="470"/>
    </location>
</feature>
<evidence type="ECO:0000313" key="4">
    <source>
        <dbReference type="Proteomes" id="UP000188929"/>
    </source>
</evidence>
<proteinExistence type="predicted"/>
<gene>
    <name evidence="3" type="ORF">BL253_24125</name>
</gene>
<dbReference type="Pfam" id="PF13676">
    <property type="entry name" value="TIR_2"/>
    <property type="match status" value="1"/>
</dbReference>
<feature type="domain" description="TIR" evidence="2">
    <location>
        <begin position="14"/>
        <end position="147"/>
    </location>
</feature>
<keyword evidence="4" id="KW-1185">Reference proteome</keyword>
<evidence type="ECO:0000259" key="2">
    <source>
        <dbReference type="Pfam" id="PF13676"/>
    </source>
</evidence>
<dbReference type="Gene3D" id="3.40.50.10140">
    <property type="entry name" value="Toll/interleukin-1 receptor homology (TIR) domain"/>
    <property type="match status" value="1"/>
</dbReference>